<feature type="region of interest" description="Disordered" evidence="1">
    <location>
        <begin position="39"/>
        <end position="59"/>
    </location>
</feature>
<gene>
    <name evidence="2" type="ORF">Q3M24_02435</name>
</gene>
<organism evidence="2">
    <name type="scientific">Candidatus Electrothrix aestuarii</name>
    <dbReference type="NCBI Taxonomy" id="3062594"/>
    <lineage>
        <taxon>Bacteria</taxon>
        <taxon>Pseudomonadati</taxon>
        <taxon>Thermodesulfobacteriota</taxon>
        <taxon>Desulfobulbia</taxon>
        <taxon>Desulfobulbales</taxon>
        <taxon>Desulfobulbaceae</taxon>
        <taxon>Candidatus Electrothrix</taxon>
    </lineage>
</organism>
<sequence>MCIGLNFTKLNEKSKKLMSSIFARFGSQEAGNFQAAVSGAGAQGSTHAHVVPQGKKERK</sequence>
<accession>A0AAU8LX01</accession>
<reference evidence="2" key="1">
    <citation type="journal article" date="2024" name="Syst. Appl. Microbiol.">
        <title>First single-strain enrichments of Electrothrix cable bacteria, description of E. aestuarii sp. nov. and E. rattekaaiensis sp. nov., and proposal of a cable bacteria taxonomy following the rules of the SeqCode.</title>
        <authorList>
            <person name="Plum-Jensen L.E."/>
            <person name="Schramm A."/>
            <person name="Marshall I.P.G."/>
        </authorList>
    </citation>
    <scope>NUCLEOTIDE SEQUENCE</scope>
    <source>
        <strain evidence="2">Rat1</strain>
    </source>
</reference>
<dbReference type="EMBL" id="CP159373">
    <property type="protein sequence ID" value="XCN73632.1"/>
    <property type="molecule type" value="Genomic_DNA"/>
</dbReference>
<evidence type="ECO:0000313" key="2">
    <source>
        <dbReference type="EMBL" id="XCN73632.1"/>
    </source>
</evidence>
<reference evidence="2" key="2">
    <citation type="submission" date="2024-06" db="EMBL/GenBank/DDBJ databases">
        <authorList>
            <person name="Plum-Jensen L.E."/>
            <person name="Schramm A."/>
            <person name="Marshall I.P.G."/>
        </authorList>
    </citation>
    <scope>NUCLEOTIDE SEQUENCE</scope>
    <source>
        <strain evidence="2">Rat1</strain>
    </source>
</reference>
<name>A0AAU8LX01_9BACT</name>
<dbReference type="AlphaFoldDB" id="A0AAU8LX01"/>
<dbReference type="KEGG" id="eaj:Q3M24_02435"/>
<protein>
    <submittedName>
        <fullName evidence="2">Uncharacterized protein</fullName>
    </submittedName>
</protein>
<evidence type="ECO:0000256" key="1">
    <source>
        <dbReference type="SAM" id="MobiDB-lite"/>
    </source>
</evidence>
<proteinExistence type="predicted"/>